<evidence type="ECO:0000313" key="2">
    <source>
        <dbReference type="EMBL" id="KAK2069787.1"/>
    </source>
</evidence>
<dbReference type="GO" id="GO:0072344">
    <property type="term" value="P:rescue of stalled ribosome"/>
    <property type="evidence" value="ECO:0007669"/>
    <property type="project" value="TreeGrafter"/>
</dbReference>
<dbReference type="GO" id="GO:1990112">
    <property type="term" value="C:RQC complex"/>
    <property type="evidence" value="ECO:0007669"/>
    <property type="project" value="TreeGrafter"/>
</dbReference>
<dbReference type="InterPro" id="IPR006994">
    <property type="entry name" value="TCF25/Rqc1"/>
</dbReference>
<protein>
    <recommendedName>
        <fullName evidence="4">Transcription factor 25</fullName>
    </recommendedName>
</protein>
<feature type="region of interest" description="Disordered" evidence="1">
    <location>
        <begin position="1"/>
        <end position="141"/>
    </location>
</feature>
<name>A0AAD9I3W1_9PEZI</name>
<dbReference type="AlphaFoldDB" id="A0AAD9I3W1"/>
<feature type="region of interest" description="Disordered" evidence="1">
    <location>
        <begin position="697"/>
        <end position="763"/>
    </location>
</feature>
<feature type="compositionally biased region" description="Polar residues" evidence="1">
    <location>
        <begin position="89"/>
        <end position="102"/>
    </location>
</feature>
<reference evidence="2" key="1">
    <citation type="journal article" date="2023" name="Mol. Plant Microbe Interact.">
        <title>Elucidating the Obligate Nature and Biological Capacity of an Invasive Fungal Corn Pathogen.</title>
        <authorList>
            <person name="MacCready J.S."/>
            <person name="Roggenkamp E.M."/>
            <person name="Gdanetz K."/>
            <person name="Chilvers M.I."/>
        </authorList>
    </citation>
    <scope>NUCLEOTIDE SEQUENCE</scope>
    <source>
        <strain evidence="2">PM02</strain>
    </source>
</reference>
<gene>
    <name evidence="2" type="ORF">P8C59_004336</name>
</gene>
<dbReference type="PANTHER" id="PTHR22684:SF0">
    <property type="entry name" value="RIBOSOME QUALITY CONTROL COMPLEX SUBUNIT TCF25"/>
    <property type="match status" value="1"/>
</dbReference>
<feature type="compositionally biased region" description="Basic residues" evidence="1">
    <location>
        <begin position="1"/>
        <end position="10"/>
    </location>
</feature>
<organism evidence="2 3">
    <name type="scientific">Phyllachora maydis</name>
    <dbReference type="NCBI Taxonomy" id="1825666"/>
    <lineage>
        <taxon>Eukaryota</taxon>
        <taxon>Fungi</taxon>
        <taxon>Dikarya</taxon>
        <taxon>Ascomycota</taxon>
        <taxon>Pezizomycotina</taxon>
        <taxon>Sordariomycetes</taxon>
        <taxon>Sordariomycetidae</taxon>
        <taxon>Phyllachorales</taxon>
        <taxon>Phyllachoraceae</taxon>
        <taxon>Phyllachora</taxon>
    </lineage>
</organism>
<feature type="compositionally biased region" description="Acidic residues" evidence="1">
    <location>
        <begin position="732"/>
        <end position="755"/>
    </location>
</feature>
<evidence type="ECO:0000313" key="3">
    <source>
        <dbReference type="Proteomes" id="UP001217918"/>
    </source>
</evidence>
<evidence type="ECO:0000256" key="1">
    <source>
        <dbReference type="SAM" id="MobiDB-lite"/>
    </source>
</evidence>
<dbReference type="Pfam" id="PF04910">
    <property type="entry name" value="Tcf25"/>
    <property type="match status" value="1"/>
</dbReference>
<dbReference type="PANTHER" id="PTHR22684">
    <property type="entry name" value="NULP1-RELATED"/>
    <property type="match status" value="1"/>
</dbReference>
<evidence type="ECO:0008006" key="4">
    <source>
        <dbReference type="Google" id="ProtNLM"/>
    </source>
</evidence>
<dbReference type="EMBL" id="JAQQPM010000003">
    <property type="protein sequence ID" value="KAK2069787.1"/>
    <property type="molecule type" value="Genomic_DNA"/>
</dbReference>
<feature type="compositionally biased region" description="Basic and acidic residues" evidence="1">
    <location>
        <begin position="57"/>
        <end position="67"/>
    </location>
</feature>
<feature type="compositionally biased region" description="Basic and acidic residues" evidence="1">
    <location>
        <begin position="11"/>
        <end position="23"/>
    </location>
</feature>
<feature type="compositionally biased region" description="Acidic residues" evidence="1">
    <location>
        <begin position="700"/>
        <end position="718"/>
    </location>
</feature>
<feature type="compositionally biased region" description="Basic residues" evidence="1">
    <location>
        <begin position="110"/>
        <end position="124"/>
    </location>
</feature>
<feature type="region of interest" description="Disordered" evidence="1">
    <location>
        <begin position="650"/>
        <end position="682"/>
    </location>
</feature>
<accession>A0AAD9I3W1</accession>
<keyword evidence="3" id="KW-1185">Reference proteome</keyword>
<dbReference type="GO" id="GO:1990116">
    <property type="term" value="P:ribosome-associated ubiquitin-dependent protein catabolic process"/>
    <property type="evidence" value="ECO:0007669"/>
    <property type="project" value="TreeGrafter"/>
</dbReference>
<feature type="compositionally biased region" description="Acidic residues" evidence="1">
    <location>
        <begin position="68"/>
        <end position="81"/>
    </location>
</feature>
<comment type="caution">
    <text evidence="2">The sequence shown here is derived from an EMBL/GenBank/DDBJ whole genome shotgun (WGS) entry which is preliminary data.</text>
</comment>
<dbReference type="Proteomes" id="UP001217918">
    <property type="component" value="Unassembled WGS sequence"/>
</dbReference>
<proteinExistence type="predicted"/>
<feature type="compositionally biased region" description="Basic and acidic residues" evidence="1">
    <location>
        <begin position="125"/>
        <end position="141"/>
    </location>
</feature>
<sequence length="763" mass="85937">MSQRQLKKLRKQQELLRGKEHSEAPGGHGDEESDDAPVERQTRTNPFSGFAALAADGDGHGHGHGHGDEDDDDEYEDEEEADHDHESQDGNGNTQIRSSKPNVPSPAPPRTKKNKKTNKKKKAKKLPEKKEEEEPKVDDSGVDEMDKAMEELQLLDTARGSSKADPGQVSKAGEQVRQLLRIKFQHLKAMNEMRKLFGKGTMEAVEAERDTGQDRPQRTHRRVRENVGLEEYLQAPGKGMPEMMLRRNIFIEGKRTWPRASSGGLTMNCLTQGNGDSLEFSFAHDKVYQTLEMQFYSLVQMYDPMQMVHFLQRNPYHVSSLIQVSKVAKQDQNAALAADLCERALFTFGRITLSSFRRTLEEGRARIDFYRPENRQFFLAGHNYIKNLMQKGTYRTALEWTKLLVSVAPNDPYDMLNWAHVLAIRAFDAQWWIDVCNSDLLESCESRGNVEYIKQSIVTAKLLLKDVEGAKESLRQGMQRLPWLYCALYSALDMDSPRSVWGVQPRDAEEVLHTELYIHLAKDLWNYPAAMSILKEVGEALPKVRPDALPASVPVSLGTARFVYLENTPSLMSCVPRNMLHASPNFDFDPLPPAKELNRFSHDWQKLPWESPSSEESRLDHAPAGMPRAMNRGIEDMDNLRAELVAFAEADRAQRGPGGAGGEEEDGHAAREASGSTGTGTGLVGILQRIQRQFLGTQDPDFDDFDDEVDEVDEGDEGDQVHLTAAQMPGAWDDEFDDWMDQEDDMGYEGEDGFGEDGHDSAR</sequence>